<proteinExistence type="predicted"/>
<organism evidence="3 4">
    <name type="scientific">Nitrosotalea sinensis</name>
    <dbReference type="NCBI Taxonomy" id="1499975"/>
    <lineage>
        <taxon>Archaea</taxon>
        <taxon>Nitrososphaerota</taxon>
        <taxon>Nitrososphaeria</taxon>
        <taxon>Nitrosotaleales</taxon>
        <taxon>Nitrosotaleaceae</taxon>
        <taxon>Nitrosotalea</taxon>
    </lineage>
</organism>
<dbReference type="InterPro" id="IPR018649">
    <property type="entry name" value="SHOCT"/>
</dbReference>
<feature type="transmembrane region" description="Helical" evidence="1">
    <location>
        <begin position="141"/>
        <end position="161"/>
    </location>
</feature>
<dbReference type="Pfam" id="PF09851">
    <property type="entry name" value="SHOCT"/>
    <property type="match status" value="1"/>
</dbReference>
<name>A0A2H1EEV0_9ARCH</name>
<dbReference type="Proteomes" id="UP000232412">
    <property type="component" value="Unassembled WGS sequence"/>
</dbReference>
<accession>A0A2H1EEV0</accession>
<protein>
    <submittedName>
        <fullName evidence="3">Putative TM2 multi-domain protein</fullName>
    </submittedName>
</protein>
<dbReference type="EMBL" id="FRFC01000003">
    <property type="protein sequence ID" value="SHO43466.1"/>
    <property type="molecule type" value="Genomic_DNA"/>
</dbReference>
<feature type="domain" description="SHOCT" evidence="2">
    <location>
        <begin position="73"/>
        <end position="95"/>
    </location>
</feature>
<dbReference type="RefSeq" id="WP_101009136.1">
    <property type="nucleotide sequence ID" value="NZ_FRFC01000003.1"/>
</dbReference>
<evidence type="ECO:0000259" key="2">
    <source>
        <dbReference type="Pfam" id="PF09851"/>
    </source>
</evidence>
<evidence type="ECO:0000313" key="4">
    <source>
        <dbReference type="Proteomes" id="UP000232412"/>
    </source>
</evidence>
<sequence>MFEELIKQAEKLLDMNVGDNLRLTSIIERLKKGNDLYLSDQKYLDDLISKYLFLTEELDEQASNIQTSHSNDDAISILRERLARGEITIDEFNTLQKTLDASESEKSKDMLKEITEKLNKVQEEQNVQETIQSEGLNQNTALVLSLVLGLIGLQGIGHIYAGKIGTGIAYLIFSLILFASGWSLVLSPGGVLAPIGYFIFLVYLMMFIFQIIGARRACYEYNLEIYRKSKYSINKSADSNKLTSSKKKRF</sequence>
<dbReference type="AlphaFoldDB" id="A0A2H1EEV0"/>
<feature type="transmembrane region" description="Helical" evidence="1">
    <location>
        <begin position="168"/>
        <end position="185"/>
    </location>
</feature>
<keyword evidence="4" id="KW-1185">Reference proteome</keyword>
<feature type="transmembrane region" description="Helical" evidence="1">
    <location>
        <begin position="191"/>
        <end position="212"/>
    </location>
</feature>
<reference evidence="4" key="1">
    <citation type="submission" date="2016-12" db="EMBL/GenBank/DDBJ databases">
        <authorList>
            <person name="Herbold C."/>
        </authorList>
    </citation>
    <scope>NUCLEOTIDE SEQUENCE [LARGE SCALE GENOMIC DNA]</scope>
</reference>
<evidence type="ECO:0000313" key="3">
    <source>
        <dbReference type="EMBL" id="SHO43466.1"/>
    </source>
</evidence>
<keyword evidence="1" id="KW-1133">Transmembrane helix</keyword>
<keyword evidence="1" id="KW-0812">Transmembrane</keyword>
<dbReference type="OrthoDB" id="379694at2157"/>
<keyword evidence="1" id="KW-0472">Membrane</keyword>
<gene>
    <name evidence="3" type="ORF">NSIN_20073</name>
</gene>
<evidence type="ECO:0000256" key="1">
    <source>
        <dbReference type="SAM" id="Phobius"/>
    </source>
</evidence>